<accession>A0A1G9ULA7</accession>
<dbReference type="Proteomes" id="UP000198552">
    <property type="component" value="Unassembled WGS sequence"/>
</dbReference>
<feature type="transmembrane region" description="Helical" evidence="1">
    <location>
        <begin position="258"/>
        <end position="278"/>
    </location>
</feature>
<evidence type="ECO:0000256" key="1">
    <source>
        <dbReference type="SAM" id="Phobius"/>
    </source>
</evidence>
<evidence type="ECO:0000313" key="3">
    <source>
        <dbReference type="Proteomes" id="UP000198552"/>
    </source>
</evidence>
<sequence length="475" mass="47808">MLLHLSPLLLVLLLLLALRRPPLQAAQSGCALALTLWALGLAGPVQSATLHAAALDTALLFAIAASVILPGLAFVIAIERLGVNQALGSAVQSLRLPRAQQVLLLVLGLGPMLESLTGFGVSLVATVPLLLALLPRPVGLRLALVGMAVMPWGTLGVATAVGASLAGLDTRALSAASAVASAPVFLLGAALSLRWAGASGPAAWRALAGLGALFLAVLYGLGRATGPELAGVGAGLAVVLAVLVPAGRSAGIAWPRAAWPYAALVACVLALKALALLTQWDGHGALRGQAVVFKPLASPGIALLAALAWVAWREHRALAAGGHPPLLPALRARAQRPLWTILAFLALSQILVKGGFLQGLVQSLAGLPPPAAAPLVALLGALSGYLTGSTLGGNALFMPAVALLPEGLRLALAALHNSAAGHAAMGSIPIAMVALGLARATRDEEGTLVRFGFALACLNAALLALAGAAWVAWLR</sequence>
<protein>
    <submittedName>
        <fullName evidence="2">Lactate permease</fullName>
    </submittedName>
</protein>
<feature type="transmembrane region" description="Helical" evidence="1">
    <location>
        <begin position="290"/>
        <end position="312"/>
    </location>
</feature>
<feature type="transmembrane region" description="Helical" evidence="1">
    <location>
        <begin position="373"/>
        <end position="399"/>
    </location>
</feature>
<feature type="transmembrane region" description="Helical" evidence="1">
    <location>
        <begin position="451"/>
        <end position="473"/>
    </location>
</feature>
<keyword evidence="3" id="KW-1185">Reference proteome</keyword>
<keyword evidence="1" id="KW-0472">Membrane</keyword>
<reference evidence="3" key="1">
    <citation type="submission" date="2016-10" db="EMBL/GenBank/DDBJ databases">
        <authorList>
            <person name="Varghese N."/>
            <person name="Submissions S."/>
        </authorList>
    </citation>
    <scope>NUCLEOTIDE SEQUENCE [LARGE SCALE GENOMIC DNA]</scope>
    <source>
        <strain evidence="3">EPL6</strain>
    </source>
</reference>
<feature type="transmembrane region" description="Helical" evidence="1">
    <location>
        <begin position="175"/>
        <end position="196"/>
    </location>
</feature>
<organism evidence="2 3">
    <name type="scientific">Oryzisolibacter propanilivorax</name>
    <dbReference type="NCBI Taxonomy" id="1527607"/>
    <lineage>
        <taxon>Bacteria</taxon>
        <taxon>Pseudomonadati</taxon>
        <taxon>Pseudomonadota</taxon>
        <taxon>Betaproteobacteria</taxon>
        <taxon>Burkholderiales</taxon>
        <taxon>Comamonadaceae</taxon>
        <taxon>Oryzisolibacter</taxon>
    </lineage>
</organism>
<dbReference type="STRING" id="1527607.SAMN05428957_10948"/>
<gene>
    <name evidence="2" type="ORF">SAMN05428957_10948</name>
</gene>
<feature type="transmembrane region" description="Helical" evidence="1">
    <location>
        <begin position="338"/>
        <end position="361"/>
    </location>
</feature>
<dbReference type="EMBL" id="FNHP01000009">
    <property type="protein sequence ID" value="SDM60633.1"/>
    <property type="molecule type" value="Genomic_DNA"/>
</dbReference>
<feature type="transmembrane region" description="Helical" evidence="1">
    <location>
        <begin position="102"/>
        <end position="131"/>
    </location>
</feature>
<keyword evidence="1" id="KW-1133">Transmembrane helix</keyword>
<dbReference type="OrthoDB" id="3691279at2"/>
<feature type="transmembrane region" description="Helical" evidence="1">
    <location>
        <begin position="143"/>
        <end position="168"/>
    </location>
</feature>
<proteinExistence type="predicted"/>
<feature type="transmembrane region" description="Helical" evidence="1">
    <location>
        <begin position="229"/>
        <end position="246"/>
    </location>
</feature>
<feature type="transmembrane region" description="Helical" evidence="1">
    <location>
        <begin position="57"/>
        <end position="81"/>
    </location>
</feature>
<evidence type="ECO:0000313" key="2">
    <source>
        <dbReference type="EMBL" id="SDM60633.1"/>
    </source>
</evidence>
<name>A0A1G9ULA7_9BURK</name>
<keyword evidence="1" id="KW-0812">Transmembrane</keyword>
<feature type="transmembrane region" description="Helical" evidence="1">
    <location>
        <begin position="419"/>
        <end position="439"/>
    </location>
</feature>
<feature type="transmembrane region" description="Helical" evidence="1">
    <location>
        <begin position="202"/>
        <end position="222"/>
    </location>
</feature>
<dbReference type="AlphaFoldDB" id="A0A1G9ULA7"/>